<dbReference type="GO" id="GO:0008311">
    <property type="term" value="F:double-stranded DNA 3'-5' DNA exonuclease activity"/>
    <property type="evidence" value="ECO:0007669"/>
    <property type="project" value="InterPro"/>
</dbReference>
<dbReference type="Proteomes" id="UP000027135">
    <property type="component" value="Unassembled WGS sequence"/>
</dbReference>
<dbReference type="InterPro" id="IPR005135">
    <property type="entry name" value="Endo/exonuclease/phosphatase"/>
</dbReference>
<keyword evidence="3" id="KW-1185">Reference proteome</keyword>
<dbReference type="EMBL" id="KK853131">
    <property type="protein sequence ID" value="KDR10951.1"/>
    <property type="molecule type" value="Genomic_DNA"/>
</dbReference>
<proteinExistence type="predicted"/>
<name>A0A067QNC3_ZOONE</name>
<dbReference type="OMA" id="VIWENDY"/>
<accession>A0A067QNC3</accession>
<dbReference type="SUPFAM" id="SSF56219">
    <property type="entry name" value="DNase I-like"/>
    <property type="match status" value="1"/>
</dbReference>
<evidence type="ECO:0000259" key="1">
    <source>
        <dbReference type="Pfam" id="PF03372"/>
    </source>
</evidence>
<organism evidence="2 3">
    <name type="scientific">Zootermopsis nevadensis</name>
    <name type="common">Dampwood termite</name>
    <dbReference type="NCBI Taxonomy" id="136037"/>
    <lineage>
        <taxon>Eukaryota</taxon>
        <taxon>Metazoa</taxon>
        <taxon>Ecdysozoa</taxon>
        <taxon>Arthropoda</taxon>
        <taxon>Hexapoda</taxon>
        <taxon>Insecta</taxon>
        <taxon>Pterygota</taxon>
        <taxon>Neoptera</taxon>
        <taxon>Polyneoptera</taxon>
        <taxon>Dictyoptera</taxon>
        <taxon>Blattodea</taxon>
        <taxon>Blattoidea</taxon>
        <taxon>Termitoidae</taxon>
        <taxon>Termopsidae</taxon>
        <taxon>Zootermopsis</taxon>
    </lineage>
</organism>
<feature type="non-terminal residue" evidence="2">
    <location>
        <position position="1"/>
    </location>
</feature>
<protein>
    <recommendedName>
        <fullName evidence="1">Endonuclease/exonuclease/phosphatase domain-containing protein</fullName>
    </recommendedName>
</protein>
<gene>
    <name evidence="2" type="ORF">L798_14476</name>
</gene>
<dbReference type="GO" id="GO:0006281">
    <property type="term" value="P:DNA repair"/>
    <property type="evidence" value="ECO:0007669"/>
    <property type="project" value="InterPro"/>
</dbReference>
<dbReference type="eggNOG" id="KOG1075">
    <property type="taxonomic scope" value="Eukaryota"/>
</dbReference>
<dbReference type="Pfam" id="PF03372">
    <property type="entry name" value="Exo_endo_phos"/>
    <property type="match status" value="1"/>
</dbReference>
<dbReference type="Gene3D" id="3.60.10.10">
    <property type="entry name" value="Endonuclease/exonuclease/phosphatase"/>
    <property type="match status" value="1"/>
</dbReference>
<dbReference type="PANTHER" id="PTHR43250">
    <property type="entry name" value="EXODEOXYRIBONUCLEASE III"/>
    <property type="match status" value="1"/>
</dbReference>
<dbReference type="InterPro" id="IPR036691">
    <property type="entry name" value="Endo/exonu/phosph_ase_sf"/>
</dbReference>
<feature type="domain" description="Endonuclease/exonuclease/phosphatase" evidence="1">
    <location>
        <begin position="7"/>
        <end position="234"/>
    </location>
</feature>
<dbReference type="InParanoid" id="A0A067QNC3"/>
<evidence type="ECO:0000313" key="2">
    <source>
        <dbReference type="EMBL" id="KDR10951.1"/>
    </source>
</evidence>
<dbReference type="PANTHER" id="PTHR43250:SF2">
    <property type="entry name" value="EXODEOXYRIBONUCLEASE III"/>
    <property type="match status" value="1"/>
</dbReference>
<sequence length="256" mass="29360">KKDMRFGTWNIRSLYRAGALKSVCRELGNYKLDLVAVQEVRWEGEGTIPVDNFTFFYGKGNDNHQLGTGFFVHSRIRAAVKRVEFVSDRLSYVILEGRWCDIIVLNVHAPTEDKSDDIKDSFYEELESVFDTFGKYHMKIPLGDFNAKIGREDVFKPTIGSESLHALSNDNGVRAVTFATSKDLIVKSTKFPHRDIHKYTWTSPDGRTHNQIDHVLVDKRRQTNVIDVRSFRGADCDTDHYLVVAKVRGVEEDIWA</sequence>
<dbReference type="InterPro" id="IPR037493">
    <property type="entry name" value="ExoIII-like"/>
</dbReference>
<reference evidence="2 3" key="1">
    <citation type="journal article" date="2014" name="Nat. Commun.">
        <title>Molecular traces of alternative social organization in a termite genome.</title>
        <authorList>
            <person name="Terrapon N."/>
            <person name="Li C."/>
            <person name="Robertson H.M."/>
            <person name="Ji L."/>
            <person name="Meng X."/>
            <person name="Booth W."/>
            <person name="Chen Z."/>
            <person name="Childers C.P."/>
            <person name="Glastad K.M."/>
            <person name="Gokhale K."/>
            <person name="Gowin J."/>
            <person name="Gronenberg W."/>
            <person name="Hermansen R.A."/>
            <person name="Hu H."/>
            <person name="Hunt B.G."/>
            <person name="Huylmans A.K."/>
            <person name="Khalil S.M."/>
            <person name="Mitchell R.D."/>
            <person name="Munoz-Torres M.C."/>
            <person name="Mustard J.A."/>
            <person name="Pan H."/>
            <person name="Reese J.T."/>
            <person name="Scharf M.E."/>
            <person name="Sun F."/>
            <person name="Vogel H."/>
            <person name="Xiao J."/>
            <person name="Yang W."/>
            <person name="Yang Z."/>
            <person name="Yang Z."/>
            <person name="Zhou J."/>
            <person name="Zhu J."/>
            <person name="Brent C.S."/>
            <person name="Elsik C.G."/>
            <person name="Goodisman M.A."/>
            <person name="Liberles D.A."/>
            <person name="Roe R.M."/>
            <person name="Vargo E.L."/>
            <person name="Vilcinskas A."/>
            <person name="Wang J."/>
            <person name="Bornberg-Bauer E."/>
            <person name="Korb J."/>
            <person name="Zhang G."/>
            <person name="Liebig J."/>
        </authorList>
    </citation>
    <scope>NUCLEOTIDE SEQUENCE [LARGE SCALE GENOMIC DNA]</scope>
    <source>
        <tissue evidence="2">Whole organism</tissue>
    </source>
</reference>
<evidence type="ECO:0000313" key="3">
    <source>
        <dbReference type="Proteomes" id="UP000027135"/>
    </source>
</evidence>
<dbReference type="STRING" id="136037.A0A067QNC3"/>
<dbReference type="AlphaFoldDB" id="A0A067QNC3"/>
<dbReference type="CDD" id="cd09076">
    <property type="entry name" value="L1-EN"/>
    <property type="match status" value="1"/>
</dbReference>